<evidence type="ECO:0000313" key="3">
    <source>
        <dbReference type="EnsemblProtists" id="EKX44091"/>
    </source>
</evidence>
<protein>
    <recommendedName>
        <fullName evidence="5">Essential protein Yae1 N-terminal domain-containing protein</fullName>
    </recommendedName>
</protein>
<dbReference type="EnsemblProtists" id="EKX44091">
    <property type="protein sequence ID" value="EKX44091"/>
    <property type="gene ID" value="GUITHDRAFT_109874"/>
</dbReference>
<reference evidence="4" key="2">
    <citation type="submission" date="2012-11" db="EMBL/GenBank/DDBJ databases">
        <authorList>
            <person name="Kuo A."/>
            <person name="Curtis B.A."/>
            <person name="Tanifuji G."/>
            <person name="Burki F."/>
            <person name="Gruber A."/>
            <person name="Irimia M."/>
            <person name="Maruyama S."/>
            <person name="Arias M.C."/>
            <person name="Ball S.G."/>
            <person name="Gile G.H."/>
            <person name="Hirakawa Y."/>
            <person name="Hopkins J.F."/>
            <person name="Rensing S.A."/>
            <person name="Schmutz J."/>
            <person name="Symeonidi A."/>
            <person name="Elias M."/>
            <person name="Eveleigh R.J."/>
            <person name="Herman E.K."/>
            <person name="Klute M.J."/>
            <person name="Nakayama T."/>
            <person name="Obornik M."/>
            <person name="Reyes-Prieto A."/>
            <person name="Armbrust E.V."/>
            <person name="Aves S.J."/>
            <person name="Beiko R.G."/>
            <person name="Coutinho P."/>
            <person name="Dacks J.B."/>
            <person name="Durnford D.G."/>
            <person name="Fast N.M."/>
            <person name="Green B.R."/>
            <person name="Grisdale C."/>
            <person name="Hempe F."/>
            <person name="Henrissat B."/>
            <person name="Hoppner M.P."/>
            <person name="Ishida K.-I."/>
            <person name="Kim E."/>
            <person name="Koreny L."/>
            <person name="Kroth P.G."/>
            <person name="Liu Y."/>
            <person name="Malik S.-B."/>
            <person name="Maier U.G."/>
            <person name="McRose D."/>
            <person name="Mock T."/>
            <person name="Neilson J.A."/>
            <person name="Onodera N.T."/>
            <person name="Poole A.M."/>
            <person name="Pritham E.J."/>
            <person name="Richards T.A."/>
            <person name="Rocap G."/>
            <person name="Roy S.W."/>
            <person name="Sarai C."/>
            <person name="Schaack S."/>
            <person name="Shirato S."/>
            <person name="Slamovits C.H."/>
            <person name="Spencer D.F."/>
            <person name="Suzuki S."/>
            <person name="Worden A.Z."/>
            <person name="Zauner S."/>
            <person name="Barry K."/>
            <person name="Bell C."/>
            <person name="Bharti A.K."/>
            <person name="Crow J.A."/>
            <person name="Grimwood J."/>
            <person name="Kramer R."/>
            <person name="Lindquist E."/>
            <person name="Lucas S."/>
            <person name="Salamov A."/>
            <person name="McFadden G.I."/>
            <person name="Lane C.E."/>
            <person name="Keeling P.J."/>
            <person name="Gray M.W."/>
            <person name="Grigoriev I.V."/>
            <person name="Archibald J.M."/>
        </authorList>
    </citation>
    <scope>NUCLEOTIDE SEQUENCE</scope>
    <source>
        <strain evidence="4">CCMP2712</strain>
    </source>
</reference>
<dbReference type="EMBL" id="JH993006">
    <property type="protein sequence ID" value="EKX44091.1"/>
    <property type="molecule type" value="Genomic_DNA"/>
</dbReference>
<accession>L1J6E4</accession>
<evidence type="ECO:0000256" key="1">
    <source>
        <dbReference type="SAM" id="MobiDB-lite"/>
    </source>
</evidence>
<reference evidence="2 4" key="1">
    <citation type="journal article" date="2012" name="Nature">
        <title>Algal genomes reveal evolutionary mosaicism and the fate of nucleomorphs.</title>
        <authorList>
            <consortium name="DOE Joint Genome Institute"/>
            <person name="Curtis B.A."/>
            <person name="Tanifuji G."/>
            <person name="Burki F."/>
            <person name="Gruber A."/>
            <person name="Irimia M."/>
            <person name="Maruyama S."/>
            <person name="Arias M.C."/>
            <person name="Ball S.G."/>
            <person name="Gile G.H."/>
            <person name="Hirakawa Y."/>
            <person name="Hopkins J.F."/>
            <person name="Kuo A."/>
            <person name="Rensing S.A."/>
            <person name="Schmutz J."/>
            <person name="Symeonidi A."/>
            <person name="Elias M."/>
            <person name="Eveleigh R.J."/>
            <person name="Herman E.K."/>
            <person name="Klute M.J."/>
            <person name="Nakayama T."/>
            <person name="Obornik M."/>
            <person name="Reyes-Prieto A."/>
            <person name="Armbrust E.V."/>
            <person name="Aves S.J."/>
            <person name="Beiko R.G."/>
            <person name="Coutinho P."/>
            <person name="Dacks J.B."/>
            <person name="Durnford D.G."/>
            <person name="Fast N.M."/>
            <person name="Green B.R."/>
            <person name="Grisdale C.J."/>
            <person name="Hempel F."/>
            <person name="Henrissat B."/>
            <person name="Hoppner M.P."/>
            <person name="Ishida K."/>
            <person name="Kim E."/>
            <person name="Koreny L."/>
            <person name="Kroth P.G."/>
            <person name="Liu Y."/>
            <person name="Malik S.B."/>
            <person name="Maier U.G."/>
            <person name="McRose D."/>
            <person name="Mock T."/>
            <person name="Neilson J.A."/>
            <person name="Onodera N.T."/>
            <person name="Poole A.M."/>
            <person name="Pritham E.J."/>
            <person name="Richards T.A."/>
            <person name="Rocap G."/>
            <person name="Roy S.W."/>
            <person name="Sarai C."/>
            <person name="Schaack S."/>
            <person name="Shirato S."/>
            <person name="Slamovits C.H."/>
            <person name="Spencer D.F."/>
            <person name="Suzuki S."/>
            <person name="Worden A.Z."/>
            <person name="Zauner S."/>
            <person name="Barry K."/>
            <person name="Bell C."/>
            <person name="Bharti A.K."/>
            <person name="Crow J.A."/>
            <person name="Grimwood J."/>
            <person name="Kramer R."/>
            <person name="Lindquist E."/>
            <person name="Lucas S."/>
            <person name="Salamov A."/>
            <person name="McFadden G.I."/>
            <person name="Lane C.E."/>
            <person name="Keeling P.J."/>
            <person name="Gray M.W."/>
            <person name="Grigoriev I.V."/>
            <person name="Archibald J.M."/>
        </authorList>
    </citation>
    <scope>NUCLEOTIDE SEQUENCE</scope>
    <source>
        <strain evidence="2 4">CCMP2712</strain>
    </source>
</reference>
<keyword evidence="4" id="KW-1185">Reference proteome</keyword>
<name>L1J6E4_GUITC</name>
<gene>
    <name evidence="2" type="ORF">GUITHDRAFT_109874</name>
</gene>
<dbReference type="OrthoDB" id="20086at2759"/>
<feature type="region of interest" description="Disordered" evidence="1">
    <location>
        <begin position="1"/>
        <end position="49"/>
    </location>
</feature>
<proteinExistence type="predicted"/>
<reference evidence="3" key="3">
    <citation type="submission" date="2015-06" db="UniProtKB">
        <authorList>
            <consortium name="EnsemblProtists"/>
        </authorList>
    </citation>
    <scope>IDENTIFICATION</scope>
</reference>
<feature type="compositionally biased region" description="Basic and acidic residues" evidence="1">
    <location>
        <begin position="39"/>
        <end position="49"/>
    </location>
</feature>
<dbReference type="RefSeq" id="XP_005831071.1">
    <property type="nucleotide sequence ID" value="XM_005831014.1"/>
</dbReference>
<evidence type="ECO:0000313" key="4">
    <source>
        <dbReference type="Proteomes" id="UP000011087"/>
    </source>
</evidence>
<organism evidence="2">
    <name type="scientific">Guillardia theta (strain CCMP2712)</name>
    <name type="common">Cryptophyte</name>
    <dbReference type="NCBI Taxonomy" id="905079"/>
    <lineage>
        <taxon>Eukaryota</taxon>
        <taxon>Cryptophyceae</taxon>
        <taxon>Pyrenomonadales</taxon>
        <taxon>Geminigeraceae</taxon>
        <taxon>Guillardia</taxon>
    </lineage>
</organism>
<dbReference type="PANTHER" id="PTHR18829:SF0">
    <property type="entry name" value="PROTEIN YAE1 HOMOLOG"/>
    <property type="match status" value="1"/>
</dbReference>
<sequence>MDDVWASSGDESDGAAPSSINKVDDDVWEEEEDQAASAGKRETLSVREEESVRKRLYKEGYKEAIGAAREKFLQAGFEEGFKESFLQGLRTGRVVGFCSVLQGSRKDGAERKELGELSKRANEYKVTTSTEGIEEMEEMMNKWRIA</sequence>
<dbReference type="AlphaFoldDB" id="L1J6E4"/>
<dbReference type="InterPro" id="IPR038881">
    <property type="entry name" value="Yae1-like"/>
</dbReference>
<dbReference type="HOGENOM" id="CLU_1780985_0_0_1"/>
<dbReference type="PANTHER" id="PTHR18829">
    <property type="entry name" value="PROTEIN YAE1 HOMOLOG"/>
    <property type="match status" value="1"/>
</dbReference>
<evidence type="ECO:0008006" key="5">
    <source>
        <dbReference type="Google" id="ProtNLM"/>
    </source>
</evidence>
<dbReference type="Proteomes" id="UP000011087">
    <property type="component" value="Unassembled WGS sequence"/>
</dbReference>
<dbReference type="GeneID" id="17300845"/>
<evidence type="ECO:0000313" key="2">
    <source>
        <dbReference type="EMBL" id="EKX44091.1"/>
    </source>
</evidence>
<dbReference type="PaxDb" id="55529-EKX44091"/>
<dbReference type="KEGG" id="gtt:GUITHDRAFT_109874"/>